<gene>
    <name evidence="1" type="ORF">EVAR_2334_1</name>
</gene>
<proteinExistence type="predicted"/>
<comment type="caution">
    <text evidence="1">The sequence shown here is derived from an EMBL/GenBank/DDBJ whole genome shotgun (WGS) entry which is preliminary data.</text>
</comment>
<evidence type="ECO:0000313" key="2">
    <source>
        <dbReference type="Proteomes" id="UP000299102"/>
    </source>
</evidence>
<name>A0A4C1SFY1_EUMVA</name>
<protein>
    <recommendedName>
        <fullName evidence="3">Reverse transcriptase domain-containing protein</fullName>
    </recommendedName>
</protein>
<sequence length="135" mass="15664">MITKVNDSVKTRGMKVNVRKTKIVVFERGGNTTECDIYLEGESVEQVKEFVYLGCLLSNYGLRTVVKIKFGGRKMKVESKLWRCDHCVVCVKCLKDKCRNSDVRERCGLKKDVVTRIKNGELRRFDHLEKMNEID</sequence>
<dbReference type="OrthoDB" id="410104at2759"/>
<dbReference type="Proteomes" id="UP000299102">
    <property type="component" value="Unassembled WGS sequence"/>
</dbReference>
<evidence type="ECO:0000313" key="1">
    <source>
        <dbReference type="EMBL" id="GBP01073.1"/>
    </source>
</evidence>
<accession>A0A4C1SFY1</accession>
<keyword evidence="2" id="KW-1185">Reference proteome</keyword>
<evidence type="ECO:0008006" key="3">
    <source>
        <dbReference type="Google" id="ProtNLM"/>
    </source>
</evidence>
<reference evidence="1 2" key="1">
    <citation type="journal article" date="2019" name="Commun. Biol.">
        <title>The bagworm genome reveals a unique fibroin gene that provides high tensile strength.</title>
        <authorList>
            <person name="Kono N."/>
            <person name="Nakamura H."/>
            <person name="Ohtoshi R."/>
            <person name="Tomita M."/>
            <person name="Numata K."/>
            <person name="Arakawa K."/>
        </authorList>
    </citation>
    <scope>NUCLEOTIDE SEQUENCE [LARGE SCALE GENOMIC DNA]</scope>
</reference>
<dbReference type="EMBL" id="BGZK01000007">
    <property type="protein sequence ID" value="GBP01073.1"/>
    <property type="molecule type" value="Genomic_DNA"/>
</dbReference>
<dbReference type="AlphaFoldDB" id="A0A4C1SFY1"/>
<organism evidence="1 2">
    <name type="scientific">Eumeta variegata</name>
    <name type="common">Bagworm moth</name>
    <name type="synonym">Eumeta japonica</name>
    <dbReference type="NCBI Taxonomy" id="151549"/>
    <lineage>
        <taxon>Eukaryota</taxon>
        <taxon>Metazoa</taxon>
        <taxon>Ecdysozoa</taxon>
        <taxon>Arthropoda</taxon>
        <taxon>Hexapoda</taxon>
        <taxon>Insecta</taxon>
        <taxon>Pterygota</taxon>
        <taxon>Neoptera</taxon>
        <taxon>Endopterygota</taxon>
        <taxon>Lepidoptera</taxon>
        <taxon>Glossata</taxon>
        <taxon>Ditrysia</taxon>
        <taxon>Tineoidea</taxon>
        <taxon>Psychidae</taxon>
        <taxon>Oiketicinae</taxon>
        <taxon>Eumeta</taxon>
    </lineage>
</organism>